<evidence type="ECO:0000256" key="5">
    <source>
        <dbReference type="ARBA" id="ARBA00023065"/>
    </source>
</evidence>
<dbReference type="InterPro" id="IPR038050">
    <property type="entry name" value="Neuro_actylchol_rec"/>
</dbReference>
<keyword evidence="3" id="KW-0813">Transport</keyword>
<dbReference type="InterPro" id="IPR000210">
    <property type="entry name" value="BTB/POZ_dom"/>
</dbReference>
<dbReference type="InterPro" id="IPR038648">
    <property type="entry name" value="PHR_sf"/>
</dbReference>
<evidence type="ECO:0000256" key="2">
    <source>
        <dbReference type="ARBA" id="ARBA00004236"/>
    </source>
</evidence>
<dbReference type="SMART" id="SM00225">
    <property type="entry name" value="BTB"/>
    <property type="match status" value="1"/>
</dbReference>
<dbReference type="PROSITE" id="PS50097">
    <property type="entry name" value="BTB"/>
    <property type="match status" value="1"/>
</dbReference>
<evidence type="ECO:0000256" key="7">
    <source>
        <dbReference type="SAM" id="Phobius"/>
    </source>
</evidence>
<dbReference type="PANTHER" id="PTHR45774">
    <property type="entry name" value="BTB/POZ DOMAIN-CONTAINING"/>
    <property type="match status" value="1"/>
</dbReference>
<dbReference type="Proteomes" id="UP000225706">
    <property type="component" value="Unassembled WGS sequence"/>
</dbReference>
<dbReference type="InterPro" id="IPR006029">
    <property type="entry name" value="Neurotrans-gated_channel_TM"/>
</dbReference>
<dbReference type="EMBL" id="LSMT01000260">
    <property type="protein sequence ID" value="PFX21851.1"/>
    <property type="molecule type" value="Genomic_DNA"/>
</dbReference>
<dbReference type="FunFam" id="1.20.58.390:FF:000137">
    <property type="entry name" value="Predicted protein"/>
    <property type="match status" value="1"/>
</dbReference>
<dbReference type="SMART" id="SM00875">
    <property type="entry name" value="BACK"/>
    <property type="match status" value="1"/>
</dbReference>
<evidence type="ECO:0000313" key="9">
    <source>
        <dbReference type="EMBL" id="PFX21851.1"/>
    </source>
</evidence>
<evidence type="ECO:0000256" key="3">
    <source>
        <dbReference type="ARBA" id="ARBA00022448"/>
    </source>
</evidence>
<keyword evidence="5" id="KW-0406">Ion transport</keyword>
<dbReference type="SUPFAM" id="SSF90112">
    <property type="entry name" value="Neurotransmitter-gated ion-channel transmembrane pore"/>
    <property type="match status" value="1"/>
</dbReference>
<dbReference type="GO" id="GO:0022008">
    <property type="term" value="P:neurogenesis"/>
    <property type="evidence" value="ECO:0007669"/>
    <property type="project" value="TreeGrafter"/>
</dbReference>
<feature type="transmembrane region" description="Helical" evidence="7">
    <location>
        <begin position="597"/>
        <end position="619"/>
    </location>
</feature>
<comment type="subcellular location">
    <subcellularLocation>
        <location evidence="2">Cell membrane</location>
    </subcellularLocation>
    <subcellularLocation>
        <location evidence="1">Membrane</location>
        <topology evidence="1">Multi-pass membrane protein</topology>
    </subcellularLocation>
</comment>
<dbReference type="SUPFAM" id="SSF54695">
    <property type="entry name" value="POZ domain"/>
    <property type="match status" value="1"/>
</dbReference>
<dbReference type="Pfam" id="PF02932">
    <property type="entry name" value="Neur_chan_memb"/>
    <property type="match status" value="1"/>
</dbReference>
<organism evidence="9 10">
    <name type="scientific">Stylophora pistillata</name>
    <name type="common">Smooth cauliflower coral</name>
    <dbReference type="NCBI Taxonomy" id="50429"/>
    <lineage>
        <taxon>Eukaryota</taxon>
        <taxon>Metazoa</taxon>
        <taxon>Cnidaria</taxon>
        <taxon>Anthozoa</taxon>
        <taxon>Hexacorallia</taxon>
        <taxon>Scleractinia</taxon>
        <taxon>Astrocoeniina</taxon>
        <taxon>Pocilloporidae</taxon>
        <taxon>Stylophora</taxon>
    </lineage>
</organism>
<dbReference type="InterPro" id="IPR011705">
    <property type="entry name" value="BACK"/>
</dbReference>
<dbReference type="SUPFAM" id="SSF63712">
    <property type="entry name" value="Nicotinic receptor ligand binding domain-like"/>
    <property type="match status" value="1"/>
</dbReference>
<dbReference type="InterPro" id="IPR036719">
    <property type="entry name" value="Neuro-gated_channel_TM_sf"/>
</dbReference>
<accession>A0A2B4RW60</accession>
<evidence type="ECO:0000256" key="4">
    <source>
        <dbReference type="ARBA" id="ARBA00022475"/>
    </source>
</evidence>
<evidence type="ECO:0000259" key="8">
    <source>
        <dbReference type="PROSITE" id="PS50097"/>
    </source>
</evidence>
<keyword evidence="6" id="KW-0407">Ion channel</keyword>
<proteinExistence type="predicted"/>
<keyword evidence="7" id="KW-0812">Transmembrane</keyword>
<dbReference type="GO" id="GO:0005829">
    <property type="term" value="C:cytosol"/>
    <property type="evidence" value="ECO:0007669"/>
    <property type="project" value="TreeGrafter"/>
</dbReference>
<keyword evidence="7" id="KW-1133">Transmembrane helix</keyword>
<reference evidence="10" key="1">
    <citation type="journal article" date="2017" name="bioRxiv">
        <title>Comparative analysis of the genomes of Stylophora pistillata and Acropora digitifera provides evidence for extensive differences between species of corals.</title>
        <authorList>
            <person name="Voolstra C.R."/>
            <person name="Li Y."/>
            <person name="Liew Y.J."/>
            <person name="Baumgarten S."/>
            <person name="Zoccola D."/>
            <person name="Flot J.-F."/>
            <person name="Tambutte S."/>
            <person name="Allemand D."/>
            <person name="Aranda M."/>
        </authorList>
    </citation>
    <scope>NUCLEOTIDE SEQUENCE [LARGE SCALE GENOMIC DNA]</scope>
</reference>
<feature type="transmembrane region" description="Helical" evidence="7">
    <location>
        <begin position="783"/>
        <end position="802"/>
    </location>
</feature>
<keyword evidence="10" id="KW-1185">Reference proteome</keyword>
<dbReference type="InterPro" id="IPR011333">
    <property type="entry name" value="SKP1/BTB/POZ_sf"/>
</dbReference>
<gene>
    <name evidence="9" type="primary">BTBD2</name>
    <name evidence="9" type="ORF">AWC38_SpisGene13651</name>
</gene>
<evidence type="ECO:0000256" key="1">
    <source>
        <dbReference type="ARBA" id="ARBA00004141"/>
    </source>
</evidence>
<dbReference type="Pfam" id="PF02931">
    <property type="entry name" value="Neur_chan_LBD"/>
    <property type="match status" value="1"/>
</dbReference>
<dbReference type="AlphaFoldDB" id="A0A2B4RW60"/>
<dbReference type="Gene3D" id="1.20.58.390">
    <property type="entry name" value="Neurotransmitter-gated ion-channel transmembrane domain"/>
    <property type="match status" value="1"/>
</dbReference>
<dbReference type="Gene3D" id="1.25.40.420">
    <property type="match status" value="1"/>
</dbReference>
<dbReference type="GO" id="GO:0005230">
    <property type="term" value="F:extracellular ligand-gated monoatomic ion channel activity"/>
    <property type="evidence" value="ECO:0007669"/>
    <property type="project" value="InterPro"/>
</dbReference>
<dbReference type="InterPro" id="IPR036734">
    <property type="entry name" value="Neur_chan_lig-bd_sf"/>
</dbReference>
<dbReference type="PANTHER" id="PTHR45774:SF3">
    <property type="entry name" value="BTB (POZ) DOMAIN-CONTAINING 2B-RELATED"/>
    <property type="match status" value="1"/>
</dbReference>
<evidence type="ECO:0000256" key="6">
    <source>
        <dbReference type="ARBA" id="ARBA00023303"/>
    </source>
</evidence>
<keyword evidence="4" id="KW-1003">Cell membrane</keyword>
<name>A0A2B4RW60_STYPI</name>
<dbReference type="GO" id="GO:0004888">
    <property type="term" value="F:transmembrane signaling receptor activity"/>
    <property type="evidence" value="ECO:0007669"/>
    <property type="project" value="InterPro"/>
</dbReference>
<feature type="domain" description="BTB" evidence="8">
    <location>
        <begin position="8"/>
        <end position="82"/>
    </location>
</feature>
<dbReference type="InterPro" id="IPR006028">
    <property type="entry name" value="GABAA/Glycine_rcpt"/>
</dbReference>
<dbReference type="Gene3D" id="2.70.170.10">
    <property type="entry name" value="Neurotransmitter-gated ion-channel ligand-binding domain"/>
    <property type="match status" value="1"/>
</dbReference>
<dbReference type="CDD" id="cd19049">
    <property type="entry name" value="LGIC_TM_anion"/>
    <property type="match status" value="1"/>
</dbReference>
<dbReference type="InterPro" id="IPR006202">
    <property type="entry name" value="Neur_chan_lig-bd"/>
</dbReference>
<dbReference type="PRINTS" id="PR00253">
    <property type="entry name" value="GABAARECEPTR"/>
</dbReference>
<sequence>MYRNPLLADVHFTVTDGQGSSSPKVKIPSHKFILAVSSPVFYKMFYGGLKEPSDYIDLPDCDSEGFLEFLHFIYCDEVELTGSCVLQVLYLAKKYMIPALEIRCRSFLRENINAENVLDLLPVVEKMEESQLNDVCWNCIDKHPRKVLDSAQDSFLEDNDLLVSMLKRDTLDIKEVEIFQVVNRMAESICVKRGITPTGKEKRRIIGEKLLTLIRFPIMPEKEFAEHVTDTKILSDSEVVLMFMYFNLNRKPGKFSYIPRCLNNANVQRCKRSRTCFENLNYNGYQGCCCNDTDFKDSVSLTVNIPIALGGIRLLGSKGREYIVQLKLNGQFIMNERSLTAGEKSWNSVLVGYDIIFGRYHLLEPNQPYVFKIFVKGPICEHVAKTVFAKEEKRAEMVIGRKLSMPAGYLKFYFKQRIVQCEDDVVTNFFSDYDKAVRPGFEQAKATIVDVDIYVESFGNIEEANMEYRVYTYFRQRWTDGRLAGKLNRTLTIKGGDIENIWVPDPYCYNARESNMMMPDEETHSSVTVRPSGDVLYSRGYTTEDIVFKWNTTEIDVGAKAMAQFVYEGSKLSSDINVFSIGNYSTITVTFSFRRRIGYYIIQVYFPDIFVVALSWIVFWMDKDDTGNRMALGITTILTIMFLLGSLNGTLPKVSYAKALDWYLLISFAFVFFSMVECMIVFVLNLSANEDKEKIICKVTEKPLARKISQSIKSAIGTNKGANSSAANRHVNFVQDYADDDLEMADQARKADKFFVDDSALKDFIGKSKKETAADCVDKLSRYFFPVLFITFNVAYWVYFTLLG</sequence>
<dbReference type="Pfam" id="PF00651">
    <property type="entry name" value="BTB"/>
    <property type="match status" value="1"/>
</dbReference>
<feature type="transmembrane region" description="Helical" evidence="7">
    <location>
        <begin position="662"/>
        <end position="684"/>
    </location>
</feature>
<feature type="transmembrane region" description="Helical" evidence="7">
    <location>
        <begin position="631"/>
        <end position="650"/>
    </location>
</feature>
<dbReference type="Gene3D" id="3.30.710.10">
    <property type="entry name" value="Potassium Channel Kv1.1, Chain A"/>
    <property type="match status" value="1"/>
</dbReference>
<evidence type="ECO:0000313" key="10">
    <source>
        <dbReference type="Proteomes" id="UP000225706"/>
    </source>
</evidence>
<dbReference type="GO" id="GO:0005886">
    <property type="term" value="C:plasma membrane"/>
    <property type="evidence" value="ECO:0007669"/>
    <property type="project" value="UniProtKB-SubCell"/>
</dbReference>
<dbReference type="OrthoDB" id="203862at2759"/>
<comment type="caution">
    <text evidence="9">The sequence shown here is derived from an EMBL/GenBank/DDBJ whole genome shotgun (WGS) entry which is preliminary data.</text>
</comment>
<dbReference type="Gene3D" id="2.60.120.820">
    <property type="entry name" value="PHR domain"/>
    <property type="match status" value="1"/>
</dbReference>
<protein>
    <submittedName>
        <fullName evidence="9">BTB/POZ domain-containing protein 2</fullName>
    </submittedName>
</protein>
<keyword evidence="7" id="KW-0472">Membrane</keyword>